<organism evidence="2 3">
    <name type="scientific">Rhizobium giardinii</name>
    <dbReference type="NCBI Taxonomy" id="56731"/>
    <lineage>
        <taxon>Bacteria</taxon>
        <taxon>Pseudomonadati</taxon>
        <taxon>Pseudomonadota</taxon>
        <taxon>Alphaproteobacteria</taxon>
        <taxon>Hyphomicrobiales</taxon>
        <taxon>Rhizobiaceae</taxon>
        <taxon>Rhizobium/Agrobacterium group</taxon>
        <taxon>Rhizobium</taxon>
    </lineage>
</organism>
<feature type="compositionally biased region" description="Basic and acidic residues" evidence="1">
    <location>
        <begin position="7"/>
        <end position="17"/>
    </location>
</feature>
<name>A0A7W8U5W7_9HYPH</name>
<gene>
    <name evidence="2" type="ORF">GGD55_000071</name>
</gene>
<feature type="region of interest" description="Disordered" evidence="1">
    <location>
        <begin position="1"/>
        <end position="20"/>
    </location>
</feature>
<protein>
    <submittedName>
        <fullName evidence="2">Uncharacterized protein</fullName>
    </submittedName>
</protein>
<dbReference type="EMBL" id="JACHBK010000001">
    <property type="protein sequence ID" value="MBB5533410.1"/>
    <property type="molecule type" value="Genomic_DNA"/>
</dbReference>
<dbReference type="AlphaFoldDB" id="A0A7W8U5W7"/>
<dbReference type="RefSeq" id="WP_162700026.1">
    <property type="nucleotide sequence ID" value="NZ_JACHBK010000001.1"/>
</dbReference>
<sequence length="80" mass="8457">MSLLPVHGEKVAGRPDEGPIGGQPSTAAFIIACPPPCPLNFLALPTCGKLVLRNDAGCRLFFESLDEFRNQPLPPAADIS</sequence>
<comment type="caution">
    <text evidence="2">The sequence shown here is derived from an EMBL/GenBank/DDBJ whole genome shotgun (WGS) entry which is preliminary data.</text>
</comment>
<evidence type="ECO:0000313" key="3">
    <source>
        <dbReference type="Proteomes" id="UP000585507"/>
    </source>
</evidence>
<accession>A0A7W8U5W7</accession>
<proteinExistence type="predicted"/>
<reference evidence="2 3" key="1">
    <citation type="submission" date="2020-08" db="EMBL/GenBank/DDBJ databases">
        <title>Genomic Encyclopedia of Type Strains, Phase IV (KMG-V): Genome sequencing to study the core and pangenomes of soil and plant-associated prokaryotes.</title>
        <authorList>
            <person name="Whitman W."/>
        </authorList>
    </citation>
    <scope>NUCLEOTIDE SEQUENCE [LARGE SCALE GENOMIC DNA]</scope>
    <source>
        <strain evidence="2 3">SEMIA 4084</strain>
    </source>
</reference>
<evidence type="ECO:0000313" key="2">
    <source>
        <dbReference type="EMBL" id="MBB5533410.1"/>
    </source>
</evidence>
<evidence type="ECO:0000256" key="1">
    <source>
        <dbReference type="SAM" id="MobiDB-lite"/>
    </source>
</evidence>
<keyword evidence="3" id="KW-1185">Reference proteome</keyword>
<dbReference type="Proteomes" id="UP000585507">
    <property type="component" value="Unassembled WGS sequence"/>
</dbReference>